<gene>
    <name evidence="1" type="ORF">XENORESO_020200</name>
</gene>
<name>A0ABV0VZQ7_9TELE</name>
<evidence type="ECO:0000313" key="2">
    <source>
        <dbReference type="Proteomes" id="UP001444071"/>
    </source>
</evidence>
<keyword evidence="2" id="KW-1185">Reference proteome</keyword>
<sequence length="117" mass="13144">MGQDSAYKLNSQNYSISKSHYCLKKSEKSIRSVTNSSTFCTVVTCSKHKTNRCFKIKIQKFRNIALLVGINVIMKNKSSYSVHNLEKPVKCWTADLCGSDGKPSEIHRLPASGRELT</sequence>
<protein>
    <submittedName>
        <fullName evidence="1">Uncharacterized protein</fullName>
    </submittedName>
</protein>
<dbReference type="EMBL" id="JAHRIM010020801">
    <property type="protein sequence ID" value="MEQ2262735.1"/>
    <property type="molecule type" value="Genomic_DNA"/>
</dbReference>
<evidence type="ECO:0000313" key="1">
    <source>
        <dbReference type="EMBL" id="MEQ2262735.1"/>
    </source>
</evidence>
<accession>A0ABV0VZQ7</accession>
<organism evidence="1 2">
    <name type="scientific">Xenotaenia resolanae</name>
    <dbReference type="NCBI Taxonomy" id="208358"/>
    <lineage>
        <taxon>Eukaryota</taxon>
        <taxon>Metazoa</taxon>
        <taxon>Chordata</taxon>
        <taxon>Craniata</taxon>
        <taxon>Vertebrata</taxon>
        <taxon>Euteleostomi</taxon>
        <taxon>Actinopterygii</taxon>
        <taxon>Neopterygii</taxon>
        <taxon>Teleostei</taxon>
        <taxon>Neoteleostei</taxon>
        <taxon>Acanthomorphata</taxon>
        <taxon>Ovalentaria</taxon>
        <taxon>Atherinomorphae</taxon>
        <taxon>Cyprinodontiformes</taxon>
        <taxon>Goodeidae</taxon>
        <taxon>Xenotaenia</taxon>
    </lineage>
</organism>
<dbReference type="Proteomes" id="UP001444071">
    <property type="component" value="Unassembled WGS sequence"/>
</dbReference>
<comment type="caution">
    <text evidence="1">The sequence shown here is derived from an EMBL/GenBank/DDBJ whole genome shotgun (WGS) entry which is preliminary data.</text>
</comment>
<proteinExistence type="predicted"/>
<reference evidence="1 2" key="1">
    <citation type="submission" date="2021-06" db="EMBL/GenBank/DDBJ databases">
        <authorList>
            <person name="Palmer J.M."/>
        </authorList>
    </citation>
    <scope>NUCLEOTIDE SEQUENCE [LARGE SCALE GENOMIC DNA]</scope>
    <source>
        <strain evidence="1 2">XR_2019</strain>
        <tissue evidence="1">Muscle</tissue>
    </source>
</reference>